<evidence type="ECO:0008006" key="4">
    <source>
        <dbReference type="Google" id="ProtNLM"/>
    </source>
</evidence>
<name>A0A1E4SD59_9ASCO</name>
<dbReference type="AlphaFoldDB" id="A0A1E4SD59"/>
<evidence type="ECO:0000313" key="3">
    <source>
        <dbReference type="Proteomes" id="UP000094285"/>
    </source>
</evidence>
<dbReference type="OrthoDB" id="270284at2759"/>
<proteinExistence type="inferred from homology"/>
<dbReference type="GeneID" id="30984714"/>
<evidence type="ECO:0000313" key="2">
    <source>
        <dbReference type="EMBL" id="ODV77450.1"/>
    </source>
</evidence>
<dbReference type="EMBL" id="KV453915">
    <property type="protein sequence ID" value="ODV77450.1"/>
    <property type="molecule type" value="Genomic_DNA"/>
</dbReference>
<dbReference type="RefSeq" id="XP_020062572.1">
    <property type="nucleotide sequence ID" value="XM_020210578.1"/>
</dbReference>
<organism evidence="2 3">
    <name type="scientific">Suhomyces tanzawaensis NRRL Y-17324</name>
    <dbReference type="NCBI Taxonomy" id="984487"/>
    <lineage>
        <taxon>Eukaryota</taxon>
        <taxon>Fungi</taxon>
        <taxon>Dikarya</taxon>
        <taxon>Ascomycota</taxon>
        <taxon>Saccharomycotina</taxon>
        <taxon>Pichiomycetes</taxon>
        <taxon>Debaryomycetaceae</taxon>
        <taxon>Suhomyces</taxon>
    </lineage>
</organism>
<dbReference type="STRING" id="984487.A0A1E4SD59"/>
<dbReference type="Proteomes" id="UP000094285">
    <property type="component" value="Unassembled WGS sequence"/>
</dbReference>
<dbReference type="Pfam" id="PF11176">
    <property type="entry name" value="Tma16"/>
    <property type="match status" value="1"/>
</dbReference>
<dbReference type="PANTHER" id="PTHR13349">
    <property type="entry name" value="TRANSLATION MACHINERY-ASSOCIATED PROTEIN 16"/>
    <property type="match status" value="1"/>
</dbReference>
<reference evidence="3" key="1">
    <citation type="submission" date="2016-05" db="EMBL/GenBank/DDBJ databases">
        <title>Comparative genomics of biotechnologically important yeasts.</title>
        <authorList>
            <consortium name="DOE Joint Genome Institute"/>
            <person name="Riley R."/>
            <person name="Haridas S."/>
            <person name="Wolfe K.H."/>
            <person name="Lopes M.R."/>
            <person name="Hittinger C.T."/>
            <person name="Goker M."/>
            <person name="Salamov A."/>
            <person name="Wisecaver J."/>
            <person name="Long T.M."/>
            <person name="Aerts A.L."/>
            <person name="Barry K."/>
            <person name="Choi C."/>
            <person name="Clum A."/>
            <person name="Coughlan A.Y."/>
            <person name="Deshpande S."/>
            <person name="Douglass A.P."/>
            <person name="Hanson S.J."/>
            <person name="Klenk H.-P."/>
            <person name="Labutti K."/>
            <person name="Lapidus A."/>
            <person name="Lindquist E."/>
            <person name="Lipzen A."/>
            <person name="Meier-Kolthoff J.P."/>
            <person name="Ohm R.A."/>
            <person name="Otillar R.P."/>
            <person name="Pangilinan J."/>
            <person name="Peng Y."/>
            <person name="Rokas A."/>
            <person name="Rosa C.A."/>
            <person name="Scheuner C."/>
            <person name="Sibirny A.A."/>
            <person name="Slot J.C."/>
            <person name="Stielow J.B."/>
            <person name="Sun H."/>
            <person name="Kurtzman C.P."/>
            <person name="Blackwell M."/>
            <person name="Grigoriev I.V."/>
            <person name="Jeffries T.W."/>
        </authorList>
    </citation>
    <scope>NUCLEOTIDE SEQUENCE [LARGE SCALE GENOMIC DNA]</scope>
    <source>
        <strain evidence="3">NRRL Y-17324</strain>
    </source>
</reference>
<gene>
    <name evidence="2" type="ORF">CANTADRAFT_56349</name>
</gene>
<evidence type="ECO:0000256" key="1">
    <source>
        <dbReference type="ARBA" id="ARBA00034127"/>
    </source>
</evidence>
<keyword evidence="3" id="KW-1185">Reference proteome</keyword>
<dbReference type="PANTHER" id="PTHR13349:SF2">
    <property type="entry name" value="TRANSLATION MACHINERY-ASSOCIATED PROTEIN 16"/>
    <property type="match status" value="1"/>
</dbReference>
<accession>A0A1E4SD59</accession>
<dbReference type="Gene3D" id="1.20.1440.170">
    <property type="entry name" value="Translation machinery-associated protein 16-like"/>
    <property type="match status" value="1"/>
</dbReference>
<sequence length="181" mass="21242">MPLAHNLNKVTKNLSKSTGTIHIKGRKFKQLNRATLRDKKITAKKLKSLEQKENELAVIFFLQKLIKDDEDFSKFETFTLKQMKGFVELFIQRYDDELDQLRADRRPGRPQTNRQQILEEAVKHDRHVYETGMKIPNLTDKETVDRIRAWNGTTGGTTVMKFVHVYKDMESMPSKEVKMDE</sequence>
<protein>
    <recommendedName>
        <fullName evidence="4">Translation machinery-associated protein 16</fullName>
    </recommendedName>
</protein>
<dbReference type="GO" id="GO:0005634">
    <property type="term" value="C:nucleus"/>
    <property type="evidence" value="ECO:0007669"/>
    <property type="project" value="TreeGrafter"/>
</dbReference>
<comment type="similarity">
    <text evidence="1">Belongs to the TMA16 family.</text>
</comment>
<dbReference type="InterPro" id="IPR038356">
    <property type="entry name" value="Tma16_sf"/>
</dbReference>
<dbReference type="InterPro" id="IPR021346">
    <property type="entry name" value="Tma16"/>
</dbReference>